<protein>
    <submittedName>
        <fullName evidence="2">Uncharacterized protein</fullName>
    </submittedName>
</protein>
<gene>
    <name evidence="2" type="ORF">NSPWAT_2675</name>
</gene>
<organism evidence="2 3">
    <name type="scientific">Nitrospina watsonii</name>
    <dbReference type="NCBI Taxonomy" id="1323948"/>
    <lineage>
        <taxon>Bacteria</taxon>
        <taxon>Pseudomonadati</taxon>
        <taxon>Nitrospinota/Tectimicrobiota group</taxon>
        <taxon>Nitrospinota</taxon>
        <taxon>Nitrospinia</taxon>
        <taxon>Nitrospinales</taxon>
        <taxon>Nitrospinaceae</taxon>
        <taxon>Nitrospina</taxon>
    </lineage>
</organism>
<accession>A0ABM9HH32</accession>
<sequence length="63" mass="6843">MIQEAPLEGIPLQEALDSLARAVSTCCKPAIRTEQEKEPAAAAMQKKNSHPGYRDGSLYLSLD</sequence>
<evidence type="ECO:0000313" key="3">
    <source>
        <dbReference type="Proteomes" id="UP001157733"/>
    </source>
</evidence>
<name>A0ABM9HH32_9BACT</name>
<feature type="region of interest" description="Disordered" evidence="1">
    <location>
        <begin position="36"/>
        <end position="63"/>
    </location>
</feature>
<dbReference type="Proteomes" id="UP001157733">
    <property type="component" value="Chromosome"/>
</dbReference>
<dbReference type="EMBL" id="OX336137">
    <property type="protein sequence ID" value="CAI2719531.1"/>
    <property type="molecule type" value="Genomic_DNA"/>
</dbReference>
<evidence type="ECO:0000256" key="1">
    <source>
        <dbReference type="SAM" id="MobiDB-lite"/>
    </source>
</evidence>
<reference evidence="2 3" key="1">
    <citation type="submission" date="2022-09" db="EMBL/GenBank/DDBJ databases">
        <authorList>
            <person name="Kop L."/>
        </authorList>
    </citation>
    <scope>NUCLEOTIDE SEQUENCE [LARGE SCALE GENOMIC DNA]</scope>
    <source>
        <strain evidence="2 3">347</strain>
    </source>
</reference>
<proteinExistence type="predicted"/>
<keyword evidence="3" id="KW-1185">Reference proteome</keyword>
<evidence type="ECO:0000313" key="2">
    <source>
        <dbReference type="EMBL" id="CAI2719531.1"/>
    </source>
</evidence>